<evidence type="ECO:0000256" key="5">
    <source>
        <dbReference type="ARBA" id="ARBA00022741"/>
    </source>
</evidence>
<keyword evidence="10 11" id="KW-0472">Membrane</keyword>
<dbReference type="HAMAP" id="MF_01458">
    <property type="entry name" value="FtsH"/>
    <property type="match status" value="1"/>
</dbReference>
<feature type="transmembrane region" description="Helical" evidence="11">
    <location>
        <begin position="17"/>
        <end position="36"/>
    </location>
</feature>
<sequence length="794" mass="86816">MANQQQRQPQPPSTRTTIISVVLFMVVAFFVGSQFMNMSNTTQTDSLITSEFVQAVEQDRVNKVIYNAGDYTVTGTYYPAITSGSTASAAFNSAFDALNAKLGMVKNPLDGKPLTGVATEELSIKTLGTERNYTSTYVGQDSLGQLLAAHPNIQYEIRLPSGLLEVLGTFLPFILLAALLFFFFTQMQKANNSQMSFGKAKTKKTAEERPDVKFSDVAGVDEAVEEMTEIKDFLANPAKYQSMGAKIPRGCLLVGPPGTGKTLLARAVAGEAGVPFFSISGSDFVEMFVGVGASRVRDLFQQAKEASPSIIFIDEIDAVGRQRGAGLGGGHDEREQTLNQLLVEMDGFDSNDSVVLIAATNRADILDPALLRPGRFDRQIVVDAPDVKGREKILKVHSKDKPIGSDVDLAKVAKLTPGFTGADLANLMNESALLTARRGKKIITQQEVSESMERVIAGPERKGRVMDENTKRTIAYHESGHALIGHLLPKADPVHKISIISRGRALGYTLSIPKEDKVLNSLGEMRDELAVFLGGRVAEELFCEDITTGASNDLERATKMARAIVTQYGMSSDLGTQVFGQPNHEVFLGRDYGNTQDYSEQTARRIDDEVARIMKEAHDRAYDILSKNREQMDLMASVLLERETVEGEACEALLDNTWSDYLNREKDIIAKKEAEEAEARRKDEEAMAAAEAARKAEEQARLADPNWRSAEVAPGDQDPNDPGRPAAQGGQGFFSELENRFQEILDDSAIDPNAKKPAGRPQEQAGENPAETQREQADDKLESPSEKSEKDGDK</sequence>
<keyword evidence="11" id="KW-1003">Cell membrane</keyword>
<feature type="active site" evidence="11">
    <location>
        <position position="478"/>
    </location>
</feature>
<dbReference type="InterPro" id="IPR003960">
    <property type="entry name" value="ATPase_AAA_CS"/>
</dbReference>
<feature type="binding site" evidence="11">
    <location>
        <position position="553"/>
    </location>
    <ligand>
        <name>Zn(2+)</name>
        <dbReference type="ChEBI" id="CHEBI:29105"/>
        <note>catalytic</note>
    </ligand>
</feature>
<keyword evidence="6 11" id="KW-0378">Hydrolase</keyword>
<dbReference type="Pfam" id="PF01434">
    <property type="entry name" value="Peptidase_M41"/>
    <property type="match status" value="1"/>
</dbReference>
<keyword evidence="11" id="KW-0812">Transmembrane</keyword>
<evidence type="ECO:0000256" key="12">
    <source>
        <dbReference type="RuleBase" id="RU003651"/>
    </source>
</evidence>
<dbReference type="Proteomes" id="UP001487305">
    <property type="component" value="Unassembled WGS sequence"/>
</dbReference>
<feature type="compositionally biased region" description="Basic and acidic residues" evidence="13">
    <location>
        <begin position="675"/>
        <end position="685"/>
    </location>
</feature>
<dbReference type="Gene3D" id="1.20.58.760">
    <property type="entry name" value="Peptidase M41"/>
    <property type="match status" value="1"/>
</dbReference>
<feature type="compositionally biased region" description="Basic and acidic residues" evidence="13">
    <location>
        <begin position="692"/>
        <end position="701"/>
    </location>
</feature>
<dbReference type="PROSITE" id="PS00674">
    <property type="entry name" value="AAA"/>
    <property type="match status" value="1"/>
</dbReference>
<comment type="similarity">
    <text evidence="11">In the central section; belongs to the AAA ATPase family.</text>
</comment>
<evidence type="ECO:0000256" key="13">
    <source>
        <dbReference type="SAM" id="MobiDB-lite"/>
    </source>
</evidence>
<dbReference type="SMART" id="SM00382">
    <property type="entry name" value="AAA"/>
    <property type="match status" value="1"/>
</dbReference>
<keyword evidence="11" id="KW-1133">Transmembrane helix</keyword>
<dbReference type="Pfam" id="PF17862">
    <property type="entry name" value="AAA_lid_3"/>
    <property type="match status" value="1"/>
</dbReference>
<keyword evidence="16" id="KW-1185">Reference proteome</keyword>
<evidence type="ECO:0000256" key="10">
    <source>
        <dbReference type="ARBA" id="ARBA00023136"/>
    </source>
</evidence>
<dbReference type="InterPro" id="IPR000642">
    <property type="entry name" value="Peptidase_M41"/>
</dbReference>
<accession>A0ABV1JA81</accession>
<dbReference type="InterPro" id="IPR003959">
    <property type="entry name" value="ATPase_AAA_core"/>
</dbReference>
<reference evidence="15 16" key="1">
    <citation type="submission" date="2024-04" db="EMBL/GenBank/DDBJ databases">
        <title>Human intestinal bacterial collection.</title>
        <authorList>
            <person name="Pauvert C."/>
            <person name="Hitch T.C.A."/>
            <person name="Clavel T."/>
        </authorList>
    </citation>
    <scope>NUCLEOTIDE SEQUENCE [LARGE SCALE GENOMIC DNA]</scope>
    <source>
        <strain evidence="15 16">CLA-KB-H42</strain>
    </source>
</reference>
<comment type="similarity">
    <text evidence="12">Belongs to the AAA ATPase family.</text>
</comment>
<evidence type="ECO:0000256" key="9">
    <source>
        <dbReference type="ARBA" id="ARBA00023049"/>
    </source>
</evidence>
<comment type="cofactor">
    <cofactor evidence="11">
        <name>Zn(2+)</name>
        <dbReference type="ChEBI" id="CHEBI:29105"/>
    </cofactor>
    <text evidence="11">Binds 1 zinc ion per subunit.</text>
</comment>
<dbReference type="Gene3D" id="1.10.8.60">
    <property type="match status" value="1"/>
</dbReference>
<comment type="subcellular location">
    <subcellularLocation>
        <location evidence="11">Cell membrane</location>
        <topology evidence="11">Multi-pass membrane protein</topology>
        <orientation evidence="11">Cytoplasmic side</orientation>
    </subcellularLocation>
    <subcellularLocation>
        <location evidence="1">Membrane</location>
    </subcellularLocation>
</comment>
<keyword evidence="8 11" id="KW-0067">ATP-binding</keyword>
<dbReference type="RefSeq" id="WP_349227142.1">
    <property type="nucleotide sequence ID" value="NZ_JBBNOP010000002.1"/>
</dbReference>
<name>A0ABV1JA81_9ACTN</name>
<feature type="compositionally biased region" description="Basic and acidic residues" evidence="13">
    <location>
        <begin position="772"/>
        <end position="794"/>
    </location>
</feature>
<dbReference type="NCBIfam" id="TIGR01241">
    <property type="entry name" value="FtsH_fam"/>
    <property type="match status" value="1"/>
</dbReference>
<proteinExistence type="inferred from homology"/>
<comment type="function">
    <text evidence="11">Acts as a processive, ATP-dependent zinc metallopeptidase for both cytoplasmic and membrane proteins. Plays a role in the quality control of integral membrane proteins.</text>
</comment>
<evidence type="ECO:0000256" key="1">
    <source>
        <dbReference type="ARBA" id="ARBA00004370"/>
    </source>
</evidence>
<evidence type="ECO:0000256" key="3">
    <source>
        <dbReference type="ARBA" id="ARBA00022670"/>
    </source>
</evidence>
<protein>
    <recommendedName>
        <fullName evidence="11">ATP-dependent zinc metalloprotease FtsH</fullName>
        <ecNumber evidence="11">3.4.24.-</ecNumber>
    </recommendedName>
</protein>
<evidence type="ECO:0000256" key="8">
    <source>
        <dbReference type="ARBA" id="ARBA00022840"/>
    </source>
</evidence>
<feature type="binding site" evidence="11">
    <location>
        <position position="481"/>
    </location>
    <ligand>
        <name>Zn(2+)</name>
        <dbReference type="ChEBI" id="CHEBI:29105"/>
        <note>catalytic</note>
    </ligand>
</feature>
<dbReference type="Gene3D" id="3.40.50.300">
    <property type="entry name" value="P-loop containing nucleotide triphosphate hydrolases"/>
    <property type="match status" value="1"/>
</dbReference>
<evidence type="ECO:0000259" key="14">
    <source>
        <dbReference type="SMART" id="SM00382"/>
    </source>
</evidence>
<dbReference type="SUPFAM" id="SSF140990">
    <property type="entry name" value="FtsH protease domain-like"/>
    <property type="match status" value="1"/>
</dbReference>
<feature type="binding site" evidence="11">
    <location>
        <position position="477"/>
    </location>
    <ligand>
        <name>Zn(2+)</name>
        <dbReference type="ChEBI" id="CHEBI:29105"/>
        <note>catalytic</note>
    </ligand>
</feature>
<feature type="region of interest" description="Disordered" evidence="13">
    <location>
        <begin position="675"/>
        <end position="794"/>
    </location>
</feature>
<dbReference type="GO" id="GO:0008237">
    <property type="term" value="F:metallopeptidase activity"/>
    <property type="evidence" value="ECO:0007669"/>
    <property type="project" value="UniProtKB-KW"/>
</dbReference>
<dbReference type="InterPro" id="IPR027417">
    <property type="entry name" value="P-loop_NTPase"/>
</dbReference>
<dbReference type="InterPro" id="IPR037219">
    <property type="entry name" value="Peptidase_M41-like"/>
</dbReference>
<evidence type="ECO:0000256" key="6">
    <source>
        <dbReference type="ARBA" id="ARBA00022801"/>
    </source>
</evidence>
<evidence type="ECO:0000256" key="11">
    <source>
        <dbReference type="HAMAP-Rule" id="MF_01458"/>
    </source>
</evidence>
<feature type="transmembrane region" description="Helical" evidence="11">
    <location>
        <begin position="163"/>
        <end position="184"/>
    </location>
</feature>
<feature type="domain" description="AAA+ ATPase" evidence="14">
    <location>
        <begin position="247"/>
        <end position="386"/>
    </location>
</feature>
<dbReference type="InterPro" id="IPR041569">
    <property type="entry name" value="AAA_lid_3"/>
</dbReference>
<comment type="caution">
    <text evidence="15">The sequence shown here is derived from an EMBL/GenBank/DDBJ whole genome shotgun (WGS) entry which is preliminary data.</text>
</comment>
<dbReference type="Pfam" id="PF00004">
    <property type="entry name" value="AAA"/>
    <property type="match status" value="1"/>
</dbReference>
<evidence type="ECO:0000256" key="7">
    <source>
        <dbReference type="ARBA" id="ARBA00022833"/>
    </source>
</evidence>
<feature type="binding site" evidence="11">
    <location>
        <begin position="255"/>
        <end position="262"/>
    </location>
    <ligand>
        <name>ATP</name>
        <dbReference type="ChEBI" id="CHEBI:30616"/>
    </ligand>
</feature>
<dbReference type="PANTHER" id="PTHR23076">
    <property type="entry name" value="METALLOPROTEASE M41 FTSH"/>
    <property type="match status" value="1"/>
</dbReference>
<dbReference type="CDD" id="cd19501">
    <property type="entry name" value="RecA-like_FtsH"/>
    <property type="match status" value="1"/>
</dbReference>
<organism evidence="15 16">
    <name type="scientific">Raoultibacter massiliensis</name>
    <dbReference type="NCBI Taxonomy" id="1852371"/>
    <lineage>
        <taxon>Bacteria</taxon>
        <taxon>Bacillati</taxon>
        <taxon>Actinomycetota</taxon>
        <taxon>Coriobacteriia</taxon>
        <taxon>Eggerthellales</taxon>
        <taxon>Eggerthellaceae</taxon>
        <taxon>Raoultibacter</taxon>
    </lineage>
</organism>
<evidence type="ECO:0000256" key="2">
    <source>
        <dbReference type="ARBA" id="ARBA00010044"/>
    </source>
</evidence>
<dbReference type="PANTHER" id="PTHR23076:SF97">
    <property type="entry name" value="ATP-DEPENDENT ZINC METALLOPROTEASE YME1L1"/>
    <property type="match status" value="1"/>
</dbReference>
<keyword evidence="7 11" id="KW-0862">Zinc</keyword>
<dbReference type="EC" id="3.4.24.-" evidence="11"/>
<evidence type="ECO:0000313" key="15">
    <source>
        <dbReference type="EMBL" id="MEQ3361987.1"/>
    </source>
</evidence>
<keyword evidence="9 11" id="KW-0482">Metalloprotease</keyword>
<dbReference type="SUPFAM" id="SSF52540">
    <property type="entry name" value="P-loop containing nucleoside triphosphate hydrolases"/>
    <property type="match status" value="1"/>
</dbReference>
<keyword evidence="3 11" id="KW-0645">Protease</keyword>
<gene>
    <name evidence="11 15" type="primary">ftsH</name>
    <name evidence="15" type="ORF">AAA083_03235</name>
</gene>
<evidence type="ECO:0000313" key="16">
    <source>
        <dbReference type="Proteomes" id="UP001487305"/>
    </source>
</evidence>
<dbReference type="InterPro" id="IPR005936">
    <property type="entry name" value="FtsH"/>
</dbReference>
<keyword evidence="4 11" id="KW-0479">Metal-binding</keyword>
<evidence type="ECO:0000256" key="4">
    <source>
        <dbReference type="ARBA" id="ARBA00022723"/>
    </source>
</evidence>
<comment type="similarity">
    <text evidence="2 11">In the C-terminal section; belongs to the peptidase M41 family.</text>
</comment>
<dbReference type="InterPro" id="IPR003593">
    <property type="entry name" value="AAA+_ATPase"/>
</dbReference>
<dbReference type="EMBL" id="JBBNOP010000002">
    <property type="protein sequence ID" value="MEQ3361987.1"/>
    <property type="molecule type" value="Genomic_DNA"/>
</dbReference>
<comment type="subunit">
    <text evidence="11">Homohexamer.</text>
</comment>
<keyword evidence="5 11" id="KW-0547">Nucleotide-binding</keyword>